<dbReference type="InterPro" id="IPR036420">
    <property type="entry name" value="BRCT_dom_sf"/>
</dbReference>
<dbReference type="AlphaFoldDB" id="A0A9P6B6I3"/>
<sequence length="176" mass="19577">MKSSTIPDAGAIDTGPSAPSEIFLNENKGPIEFWVHPNYPSRTVIISAIKAHGGVVTDDFESAHFAVLSEEMSLTQWEAGKWSDSNIIAISGTWIAECLNNGAQISNEDYVIWSPRSHEPSAFHVANSGDPKPGTRTQDEYFFLWACEKLMNENPHIQWAGIYRWCAKKKHGEKQG</sequence>
<dbReference type="Proteomes" id="UP000886523">
    <property type="component" value="Unassembled WGS sequence"/>
</dbReference>
<name>A0A9P6B6I3_9AGAM</name>
<dbReference type="InterPro" id="IPR001357">
    <property type="entry name" value="BRCT_dom"/>
</dbReference>
<proteinExistence type="predicted"/>
<organism evidence="2 3">
    <name type="scientific">Hydnum rufescens UP504</name>
    <dbReference type="NCBI Taxonomy" id="1448309"/>
    <lineage>
        <taxon>Eukaryota</taxon>
        <taxon>Fungi</taxon>
        <taxon>Dikarya</taxon>
        <taxon>Basidiomycota</taxon>
        <taxon>Agaricomycotina</taxon>
        <taxon>Agaricomycetes</taxon>
        <taxon>Cantharellales</taxon>
        <taxon>Hydnaceae</taxon>
        <taxon>Hydnum</taxon>
    </lineage>
</organism>
<comment type="caution">
    <text evidence="2">The sequence shown here is derived from an EMBL/GenBank/DDBJ whole genome shotgun (WGS) entry which is preliminary data.</text>
</comment>
<dbReference type="Gene3D" id="3.40.50.10190">
    <property type="entry name" value="BRCT domain"/>
    <property type="match status" value="1"/>
</dbReference>
<evidence type="ECO:0000259" key="1">
    <source>
        <dbReference type="PROSITE" id="PS50172"/>
    </source>
</evidence>
<keyword evidence="3" id="KW-1185">Reference proteome</keyword>
<gene>
    <name evidence="2" type="ORF">BS47DRAFT_335020</name>
</gene>
<dbReference type="EMBL" id="MU128926">
    <property type="protein sequence ID" value="KAF9518312.1"/>
    <property type="molecule type" value="Genomic_DNA"/>
</dbReference>
<accession>A0A9P6B6I3</accession>
<evidence type="ECO:0000313" key="2">
    <source>
        <dbReference type="EMBL" id="KAF9518312.1"/>
    </source>
</evidence>
<feature type="domain" description="BRCT" evidence="1">
    <location>
        <begin position="22"/>
        <end position="112"/>
    </location>
</feature>
<dbReference type="OrthoDB" id="435460at2759"/>
<evidence type="ECO:0000313" key="3">
    <source>
        <dbReference type="Proteomes" id="UP000886523"/>
    </source>
</evidence>
<dbReference type="SUPFAM" id="SSF52113">
    <property type="entry name" value="BRCT domain"/>
    <property type="match status" value="1"/>
</dbReference>
<protein>
    <recommendedName>
        <fullName evidence="1">BRCT domain-containing protein</fullName>
    </recommendedName>
</protein>
<dbReference type="PROSITE" id="PS50172">
    <property type="entry name" value="BRCT"/>
    <property type="match status" value="1"/>
</dbReference>
<dbReference type="SMART" id="SM00292">
    <property type="entry name" value="BRCT"/>
    <property type="match status" value="1"/>
</dbReference>
<dbReference type="Pfam" id="PF16589">
    <property type="entry name" value="BRCT_2"/>
    <property type="match status" value="1"/>
</dbReference>
<reference evidence="2" key="1">
    <citation type="journal article" date="2020" name="Nat. Commun.">
        <title>Large-scale genome sequencing of mycorrhizal fungi provides insights into the early evolution of symbiotic traits.</title>
        <authorList>
            <person name="Miyauchi S."/>
            <person name="Kiss E."/>
            <person name="Kuo A."/>
            <person name="Drula E."/>
            <person name="Kohler A."/>
            <person name="Sanchez-Garcia M."/>
            <person name="Morin E."/>
            <person name="Andreopoulos B."/>
            <person name="Barry K.W."/>
            <person name="Bonito G."/>
            <person name="Buee M."/>
            <person name="Carver A."/>
            <person name="Chen C."/>
            <person name="Cichocki N."/>
            <person name="Clum A."/>
            <person name="Culley D."/>
            <person name="Crous P.W."/>
            <person name="Fauchery L."/>
            <person name="Girlanda M."/>
            <person name="Hayes R.D."/>
            <person name="Keri Z."/>
            <person name="LaButti K."/>
            <person name="Lipzen A."/>
            <person name="Lombard V."/>
            <person name="Magnuson J."/>
            <person name="Maillard F."/>
            <person name="Murat C."/>
            <person name="Nolan M."/>
            <person name="Ohm R.A."/>
            <person name="Pangilinan J."/>
            <person name="Pereira M.F."/>
            <person name="Perotto S."/>
            <person name="Peter M."/>
            <person name="Pfister S."/>
            <person name="Riley R."/>
            <person name="Sitrit Y."/>
            <person name="Stielow J.B."/>
            <person name="Szollosi G."/>
            <person name="Zifcakova L."/>
            <person name="Stursova M."/>
            <person name="Spatafora J.W."/>
            <person name="Tedersoo L."/>
            <person name="Vaario L.M."/>
            <person name="Yamada A."/>
            <person name="Yan M."/>
            <person name="Wang P."/>
            <person name="Xu J."/>
            <person name="Bruns T."/>
            <person name="Baldrian P."/>
            <person name="Vilgalys R."/>
            <person name="Dunand C."/>
            <person name="Henrissat B."/>
            <person name="Grigoriev I.V."/>
            <person name="Hibbett D."/>
            <person name="Nagy L.G."/>
            <person name="Martin F.M."/>
        </authorList>
    </citation>
    <scope>NUCLEOTIDE SEQUENCE</scope>
    <source>
        <strain evidence="2">UP504</strain>
    </source>
</reference>